<evidence type="ECO:0000313" key="2">
    <source>
        <dbReference type="EMBL" id="MED6119033.1"/>
    </source>
</evidence>
<accession>A0ABU6R4E8</accession>
<keyword evidence="1" id="KW-1133">Transmembrane helix</keyword>
<keyword evidence="1" id="KW-0472">Membrane</keyword>
<keyword evidence="3" id="KW-1185">Reference proteome</keyword>
<comment type="caution">
    <text evidence="2">The sequence shown here is derived from an EMBL/GenBank/DDBJ whole genome shotgun (WGS) entry which is preliminary data.</text>
</comment>
<reference evidence="2 3" key="1">
    <citation type="journal article" date="2023" name="Plants (Basel)">
        <title>Bridging the Gap: Combining Genomics and Transcriptomics Approaches to Understand Stylosanthes scabra, an Orphan Legume from the Brazilian Caatinga.</title>
        <authorList>
            <person name="Ferreira-Neto J.R.C."/>
            <person name="da Silva M.D."/>
            <person name="Binneck E."/>
            <person name="de Melo N.F."/>
            <person name="da Silva R.H."/>
            <person name="de Melo A.L.T.M."/>
            <person name="Pandolfi V."/>
            <person name="Bustamante F.O."/>
            <person name="Brasileiro-Vidal A.C."/>
            <person name="Benko-Iseppon A.M."/>
        </authorList>
    </citation>
    <scope>NUCLEOTIDE SEQUENCE [LARGE SCALE GENOMIC DNA]</scope>
    <source>
        <tissue evidence="2">Leaves</tissue>
    </source>
</reference>
<keyword evidence="1" id="KW-0812">Transmembrane</keyword>
<dbReference type="EMBL" id="JASCZI010030226">
    <property type="protein sequence ID" value="MED6119033.1"/>
    <property type="molecule type" value="Genomic_DNA"/>
</dbReference>
<evidence type="ECO:0000313" key="3">
    <source>
        <dbReference type="Proteomes" id="UP001341840"/>
    </source>
</evidence>
<organism evidence="2 3">
    <name type="scientific">Stylosanthes scabra</name>
    <dbReference type="NCBI Taxonomy" id="79078"/>
    <lineage>
        <taxon>Eukaryota</taxon>
        <taxon>Viridiplantae</taxon>
        <taxon>Streptophyta</taxon>
        <taxon>Embryophyta</taxon>
        <taxon>Tracheophyta</taxon>
        <taxon>Spermatophyta</taxon>
        <taxon>Magnoliopsida</taxon>
        <taxon>eudicotyledons</taxon>
        <taxon>Gunneridae</taxon>
        <taxon>Pentapetalae</taxon>
        <taxon>rosids</taxon>
        <taxon>fabids</taxon>
        <taxon>Fabales</taxon>
        <taxon>Fabaceae</taxon>
        <taxon>Papilionoideae</taxon>
        <taxon>50 kb inversion clade</taxon>
        <taxon>dalbergioids sensu lato</taxon>
        <taxon>Dalbergieae</taxon>
        <taxon>Pterocarpus clade</taxon>
        <taxon>Stylosanthes</taxon>
    </lineage>
</organism>
<gene>
    <name evidence="2" type="ORF">PIB30_008256</name>
</gene>
<evidence type="ECO:0000256" key="1">
    <source>
        <dbReference type="SAM" id="Phobius"/>
    </source>
</evidence>
<protein>
    <submittedName>
        <fullName evidence="2">Uncharacterized protein</fullName>
    </submittedName>
</protein>
<dbReference type="Proteomes" id="UP001341840">
    <property type="component" value="Unassembled WGS sequence"/>
</dbReference>
<proteinExistence type="predicted"/>
<name>A0ABU6R4E8_9FABA</name>
<feature type="transmembrane region" description="Helical" evidence="1">
    <location>
        <begin position="48"/>
        <end position="68"/>
    </location>
</feature>
<sequence>MATTVQGGKFAGEEEEEEEAAKLVSLLGINIPGEQIELEITVSISIDMMMMLVLGNLGHLWLVLAVFAMTTSQMRMYTACQHLQAQARAHAAGCSSNWIA</sequence>